<dbReference type="PANTHER" id="PTHR21481:SF0">
    <property type="entry name" value="PROTEIN CLEC16A"/>
    <property type="match status" value="1"/>
</dbReference>
<dbReference type="GO" id="GO:1901096">
    <property type="term" value="P:regulation of autophagosome maturation"/>
    <property type="evidence" value="ECO:0007669"/>
    <property type="project" value="TreeGrafter"/>
</dbReference>
<accession>U6N562</accession>
<evidence type="ECO:0000259" key="3">
    <source>
        <dbReference type="Pfam" id="PF09758"/>
    </source>
</evidence>
<dbReference type="GO" id="GO:0005770">
    <property type="term" value="C:late endosome"/>
    <property type="evidence" value="ECO:0007669"/>
    <property type="project" value="TreeGrafter"/>
</dbReference>
<feature type="compositionally biased region" description="Polar residues" evidence="2">
    <location>
        <begin position="356"/>
        <end position="378"/>
    </location>
</feature>
<evidence type="ECO:0000256" key="2">
    <source>
        <dbReference type="SAM" id="MobiDB-lite"/>
    </source>
</evidence>
<keyword evidence="1" id="KW-0072">Autophagy</keyword>
<dbReference type="PANTHER" id="PTHR21481">
    <property type="entry name" value="PROTEIN CLEC16A"/>
    <property type="match status" value="1"/>
</dbReference>
<organism evidence="4 5">
    <name type="scientific">Eimeria necatrix</name>
    <dbReference type="NCBI Taxonomy" id="51315"/>
    <lineage>
        <taxon>Eukaryota</taxon>
        <taxon>Sar</taxon>
        <taxon>Alveolata</taxon>
        <taxon>Apicomplexa</taxon>
        <taxon>Conoidasida</taxon>
        <taxon>Coccidia</taxon>
        <taxon>Eucoccidiorida</taxon>
        <taxon>Eimeriorina</taxon>
        <taxon>Eimeriidae</taxon>
        <taxon>Eimeria</taxon>
    </lineage>
</organism>
<evidence type="ECO:0000313" key="4">
    <source>
        <dbReference type="EMBL" id="CDJ69025.1"/>
    </source>
</evidence>
<feature type="compositionally biased region" description="Basic and acidic residues" evidence="2">
    <location>
        <begin position="741"/>
        <end position="756"/>
    </location>
</feature>
<dbReference type="AlphaFoldDB" id="U6N562"/>
<feature type="region of interest" description="Disordered" evidence="2">
    <location>
        <begin position="690"/>
        <end position="756"/>
    </location>
</feature>
<keyword evidence="5" id="KW-1185">Reference proteome</keyword>
<feature type="region of interest" description="Disordered" evidence="2">
    <location>
        <begin position="537"/>
        <end position="559"/>
    </location>
</feature>
<dbReference type="GO" id="GO:0006914">
    <property type="term" value="P:autophagy"/>
    <property type="evidence" value="ECO:0007669"/>
    <property type="project" value="UniProtKB-KW"/>
</dbReference>
<dbReference type="Proteomes" id="UP000030754">
    <property type="component" value="Unassembled WGS sequence"/>
</dbReference>
<dbReference type="InterPro" id="IPR039272">
    <property type="entry name" value="CLEC16A/TT9"/>
</dbReference>
<dbReference type="GO" id="GO:0007034">
    <property type="term" value="P:vacuolar transport"/>
    <property type="evidence" value="ECO:0007669"/>
    <property type="project" value="TreeGrafter"/>
</dbReference>
<dbReference type="GO" id="GO:0005794">
    <property type="term" value="C:Golgi apparatus"/>
    <property type="evidence" value="ECO:0007669"/>
    <property type="project" value="TreeGrafter"/>
</dbReference>
<evidence type="ECO:0000313" key="5">
    <source>
        <dbReference type="Proteomes" id="UP000030754"/>
    </source>
</evidence>
<dbReference type="OrthoDB" id="294052at2759"/>
<dbReference type="GO" id="GO:0016197">
    <property type="term" value="P:endosomal transport"/>
    <property type="evidence" value="ECO:0007669"/>
    <property type="project" value="TreeGrafter"/>
</dbReference>
<sequence>MWFWGGASSALPPKDLTDISTQDFYSADRLLNLLDSLPSLDSIDERNRDTTIETLRQVAEVLVWGEQHNRGYFDIFCEQNVLSYFVGLAEQQTVPSAVKVQLLQSLSIIVQSINKETAVYYMFSNNYINSLLSTRFDFDDEEVVSWYVSFIKSLSLLVNPATIKLFLNERAKHFPIYSESVKFFLAKDSMDPGLRAFVAERPIFFSHVACYLRELLDDQCSRLAANRGPSLDRSTQDGALEVEEMLFYVQDIFSLGAEEFSNLLAERLLVHCYLPLIGMLRSHDDAENEGKKWSLDEAGTGASETPDEGVEFSGSSDEPSRIGSPVQTTDDDSSVHCDKRLEQGWMWGWTTPDNLKDTGNLSGSPYHSGAKGQNSSPRRTVDISKSWRARAAEAMSRRLGETTLQGKVDSMPAMTDGSSRATPSQAVGEESHLLNLSGSNANRNLVQRLILFFLIQTFNCIQSEKLLRPLVACLLLRWVPKPLYVLLMAKAPPTSEAYNNLRNPTQCAGHIDCFLPTQEQSISDDAKGERSKIEVQGEDTNLFTSSSQATSEASSPASRDSGVELCTLSLGDRLKLLKSSMHALDELDRTEGLSNEEELCHQNEDRQHCGVSHVVESVSTAKDEPRSRWCSNLIQQHLLTLLDGCEFAKKQCDVCFLVLGILLQCITRSPCTTAGILMHASMIPRMGANELSRTQKSRTRSNSEPEPSTPDLLLKENDNNHQNQPLTSPTSLDNSNLQSKDALRDEEKGSHGESERIDVGKMSWHFTAQMLDAIHAHLANPLLRPITLRVVLSVLTTLITEHILKVQNVEYKTRCLEMLVDRALKLRHAAAVATKLCLSALSDGHTIDVFWDEWEVHRVGFLTDSFFSRDFRILMSPQSSQAGTNTFPPYLLVAMTDQEIERRSIQVFLVLRRLHRDLSTILNSIRTRPHDADAVACEASSILYGMSSEPNPFESEDNGDQVLQVEDSKMLTPMSTSSQFSQ</sequence>
<name>U6N562_9EIME</name>
<gene>
    <name evidence="4" type="ORF">ENH_00062430</name>
</gene>
<feature type="compositionally biased region" description="Polar residues" evidence="2">
    <location>
        <begin position="416"/>
        <end position="425"/>
    </location>
</feature>
<reference evidence="4" key="1">
    <citation type="submission" date="2013-10" db="EMBL/GenBank/DDBJ databases">
        <title>Genomic analysis of the causative agents of coccidiosis in chickens.</title>
        <authorList>
            <person name="Reid A.J."/>
            <person name="Blake D."/>
            <person name="Billington K."/>
            <person name="Browne H."/>
            <person name="Dunn M."/>
            <person name="Hung S."/>
            <person name="Kawahara F."/>
            <person name="Miranda-Saavedra D."/>
            <person name="Mourier T."/>
            <person name="Nagra H."/>
            <person name="Otto T.D."/>
            <person name="Rawlings N."/>
            <person name="Sanchez A."/>
            <person name="Sanders M."/>
            <person name="Subramaniam C."/>
            <person name="Tay Y."/>
            <person name="Dear P."/>
            <person name="Doerig C."/>
            <person name="Gruber A."/>
            <person name="Parkinson J."/>
            <person name="Shirley M."/>
            <person name="Wan K.L."/>
            <person name="Berriman M."/>
            <person name="Tomley F."/>
            <person name="Pain A."/>
        </authorList>
    </citation>
    <scope>NUCLEOTIDE SEQUENCE [LARGE SCALE GENOMIC DNA]</scope>
    <source>
        <strain evidence="4">Houghton</strain>
    </source>
</reference>
<dbReference type="EMBL" id="HG725638">
    <property type="protein sequence ID" value="CDJ69025.1"/>
    <property type="molecule type" value="Genomic_DNA"/>
</dbReference>
<protein>
    <recommendedName>
        <fullName evidence="3">FPL domain-containing protein</fullName>
    </recommendedName>
</protein>
<dbReference type="Pfam" id="PF09758">
    <property type="entry name" value="FPL"/>
    <property type="match status" value="1"/>
</dbReference>
<feature type="region of interest" description="Disordered" evidence="2">
    <location>
        <begin position="356"/>
        <end position="426"/>
    </location>
</feature>
<dbReference type="GeneID" id="25476381"/>
<feature type="domain" description="FPL" evidence="3">
    <location>
        <begin position="55"/>
        <end position="190"/>
    </location>
</feature>
<dbReference type="InterPro" id="IPR019155">
    <property type="entry name" value="CLEC16A/TT9_N"/>
</dbReference>
<feature type="compositionally biased region" description="Low complexity" evidence="2">
    <location>
        <begin position="545"/>
        <end position="558"/>
    </location>
</feature>
<reference evidence="4" key="2">
    <citation type="submission" date="2013-10" db="EMBL/GenBank/DDBJ databases">
        <authorList>
            <person name="Aslett M."/>
        </authorList>
    </citation>
    <scope>NUCLEOTIDE SEQUENCE [LARGE SCALE GENOMIC DNA]</scope>
    <source>
        <strain evidence="4">Houghton</strain>
    </source>
</reference>
<feature type="region of interest" description="Disordered" evidence="2">
    <location>
        <begin position="295"/>
        <end position="335"/>
    </location>
</feature>
<dbReference type="RefSeq" id="XP_013437492.1">
    <property type="nucleotide sequence ID" value="XM_013582038.1"/>
</dbReference>
<evidence type="ECO:0000256" key="1">
    <source>
        <dbReference type="ARBA" id="ARBA00023006"/>
    </source>
</evidence>
<dbReference type="VEuPathDB" id="ToxoDB:ENH_00062430"/>
<proteinExistence type="predicted"/>
<feature type="compositionally biased region" description="Polar residues" evidence="2">
    <location>
        <begin position="720"/>
        <end position="739"/>
    </location>
</feature>